<dbReference type="EMBL" id="FO203427">
    <property type="protein sequence ID" value="CCH50049.1"/>
    <property type="molecule type" value="Genomic_DNA"/>
</dbReference>
<dbReference type="PANTHER" id="PTHR45138:SF9">
    <property type="entry name" value="DIGUANYLATE CYCLASE DGCM-RELATED"/>
    <property type="match status" value="1"/>
</dbReference>
<dbReference type="EC" id="2.7.7.65" evidence="1"/>
<dbReference type="PATRIC" id="fig|879567.3.peg.3024"/>
<dbReference type="InterPro" id="IPR043128">
    <property type="entry name" value="Rev_trsase/Diguanyl_cyclase"/>
</dbReference>
<dbReference type="InterPro" id="IPR029787">
    <property type="entry name" value="Nucleotide_cyclase"/>
</dbReference>
<dbReference type="Gene3D" id="3.30.70.270">
    <property type="match status" value="1"/>
</dbReference>
<dbReference type="NCBIfam" id="TIGR00254">
    <property type="entry name" value="GGDEF"/>
    <property type="match status" value="1"/>
</dbReference>
<dbReference type="GO" id="GO:0020037">
    <property type="term" value="F:heme binding"/>
    <property type="evidence" value="ECO:0007669"/>
    <property type="project" value="InterPro"/>
</dbReference>
<evidence type="ECO:0000313" key="9">
    <source>
        <dbReference type="EMBL" id="CCH50049.1"/>
    </source>
</evidence>
<keyword evidence="10" id="KW-1185">Reference proteome</keyword>
<keyword evidence="6" id="KW-1133">Transmembrane helix</keyword>
<feature type="domain" description="GGDEF" evidence="7">
    <location>
        <begin position="267"/>
        <end position="404"/>
    </location>
</feature>
<dbReference type="SMART" id="SM00267">
    <property type="entry name" value="GGDEF"/>
    <property type="match status" value="1"/>
</dbReference>
<dbReference type="GO" id="GO:1902201">
    <property type="term" value="P:negative regulation of bacterial-type flagellum-dependent cell motility"/>
    <property type="evidence" value="ECO:0007669"/>
    <property type="project" value="TreeGrafter"/>
</dbReference>
<dbReference type="Gene3D" id="3.30.450.290">
    <property type="match status" value="1"/>
</dbReference>
<sequence>MVQASLVAVLIAIGLYSAIYQLDRRLIQNQWLESSRAHFKHIMLTRKWHAAHGNIYVEQSAGNGIQTPWKGETVTTLDGHVLTRSAPASMTGEISRLAHANDLFSYHMAGLKPLNAANAPDSFERTALLSFHNGALESTQKETRDGRTLFRYMAPLKATDDCLFCHAGQGIKIGDVLGGISLNLDISNQQKALHDNLLIFLALGGMTAALIIVIMNTMTLRLRRQLAQAERRISRLTVTDELTGLINRHAFFDRLREEVDRDARYGTNLSLIFIDIDNLSALNEIHGHPAGDTALTEVARLLSANIRTSDIIARYGGEEFAIILPSQGTEDAAIAAEKLRNVVEVNDLAMEGPRLNVTISAGVASVGELEPHNGSTKNILIQAAWYALKQAKESGKNTVKVYTPRTESTTL</sequence>
<dbReference type="KEGG" id="dpi:BN4_12816"/>
<evidence type="ECO:0000259" key="8">
    <source>
        <dbReference type="PROSITE" id="PS51007"/>
    </source>
</evidence>
<proteinExistence type="predicted"/>
<dbReference type="STRING" id="1322246.BN4_12816"/>
<gene>
    <name evidence="9" type="ordered locus">BN4_12816</name>
</gene>
<dbReference type="eggNOG" id="COG3706">
    <property type="taxonomic scope" value="Bacteria"/>
</dbReference>
<dbReference type="InterPro" id="IPR009056">
    <property type="entry name" value="Cyt_c-like_dom"/>
</dbReference>
<keyword evidence="3 5" id="KW-0408">Iron</keyword>
<evidence type="ECO:0000259" key="7">
    <source>
        <dbReference type="PROSITE" id="PS50887"/>
    </source>
</evidence>
<feature type="domain" description="Cytochrome c" evidence="8">
    <location>
        <begin position="141"/>
        <end position="241"/>
    </location>
</feature>
<evidence type="ECO:0000256" key="2">
    <source>
        <dbReference type="ARBA" id="ARBA00022723"/>
    </source>
</evidence>
<dbReference type="InterPro" id="IPR000160">
    <property type="entry name" value="GGDEF_dom"/>
</dbReference>
<reference evidence="10" key="2">
    <citation type="journal article" date="2013" name="Stand. Genomic Sci.">
        <title>Complete genome sequence of Desulfocapsa sulfexigens, a marine deltaproteobacterium specialized in disproportionating inorganic sulfur compounds.</title>
        <authorList>
            <person name="Finster K.W."/>
            <person name="Kjeldsen K.U."/>
            <person name="Kube M."/>
            <person name="Reinhardt R."/>
            <person name="Mussmann M."/>
            <person name="Amann R."/>
            <person name="Schreiber L."/>
        </authorList>
    </citation>
    <scope>NUCLEOTIDE SEQUENCE [LARGE SCALE GENOMIC DNA]</scope>
    <source>
        <strain evidence="10">DSM 10523 / SB164P1</strain>
    </source>
</reference>
<evidence type="ECO:0000313" key="10">
    <source>
        <dbReference type="Proteomes" id="UP000011724"/>
    </source>
</evidence>
<dbReference type="GO" id="GO:0052621">
    <property type="term" value="F:diguanylate cyclase activity"/>
    <property type="evidence" value="ECO:0007669"/>
    <property type="project" value="UniProtKB-EC"/>
</dbReference>
<dbReference type="PROSITE" id="PS51007">
    <property type="entry name" value="CYTC"/>
    <property type="match status" value="1"/>
</dbReference>
<dbReference type="Pfam" id="PF00990">
    <property type="entry name" value="GGDEF"/>
    <property type="match status" value="1"/>
</dbReference>
<keyword evidence="6" id="KW-0812">Transmembrane</keyword>
<dbReference type="CDD" id="cd01949">
    <property type="entry name" value="GGDEF"/>
    <property type="match status" value="1"/>
</dbReference>
<evidence type="ECO:0000256" key="5">
    <source>
        <dbReference type="PROSITE-ProRule" id="PRU00433"/>
    </source>
</evidence>
<organism evidence="9 10">
    <name type="scientific">Pseudodesulfovibrio piezophilus (strain DSM 21447 / JCM 15486 / C1TLV30)</name>
    <name type="common">Desulfovibrio piezophilus</name>
    <dbReference type="NCBI Taxonomy" id="1322246"/>
    <lineage>
        <taxon>Bacteria</taxon>
        <taxon>Pseudomonadati</taxon>
        <taxon>Thermodesulfobacteriota</taxon>
        <taxon>Desulfovibrionia</taxon>
        <taxon>Desulfovibrionales</taxon>
        <taxon>Desulfovibrionaceae</taxon>
    </lineage>
</organism>
<keyword evidence="6" id="KW-0472">Membrane</keyword>
<dbReference type="Pfam" id="PF11845">
    <property type="entry name" value="Tll0287-like"/>
    <property type="match status" value="1"/>
</dbReference>
<evidence type="ECO:0000256" key="3">
    <source>
        <dbReference type="ARBA" id="ARBA00023004"/>
    </source>
</evidence>
<evidence type="ECO:0000256" key="6">
    <source>
        <dbReference type="SAM" id="Phobius"/>
    </source>
</evidence>
<dbReference type="HOGENOM" id="CLU_033810_1_0_7"/>
<dbReference type="GO" id="GO:0005886">
    <property type="term" value="C:plasma membrane"/>
    <property type="evidence" value="ECO:0007669"/>
    <property type="project" value="TreeGrafter"/>
</dbReference>
<keyword evidence="2 5" id="KW-0479">Metal-binding</keyword>
<dbReference type="SUPFAM" id="SSF55073">
    <property type="entry name" value="Nucleotide cyclase"/>
    <property type="match status" value="1"/>
</dbReference>
<evidence type="ECO:0000256" key="4">
    <source>
        <dbReference type="ARBA" id="ARBA00034247"/>
    </source>
</evidence>
<dbReference type="PROSITE" id="PS50887">
    <property type="entry name" value="GGDEF"/>
    <property type="match status" value="1"/>
</dbReference>
<reference evidence="9 10" key="1">
    <citation type="journal article" date="2013" name="PLoS ONE">
        <title>The first genomic and proteomic characterization of a deep-sea sulfate reducer: insights into the piezophilic lifestyle of Desulfovibrio piezophilus.</title>
        <authorList>
            <person name="Pradel N."/>
            <person name="Ji B."/>
            <person name="Gimenez G."/>
            <person name="Talla E."/>
            <person name="Lenoble P."/>
            <person name="Garel M."/>
            <person name="Tamburini C."/>
            <person name="Fourquet P."/>
            <person name="Lebrun R."/>
            <person name="Bertin P."/>
            <person name="Denis Y."/>
            <person name="Pophillat M."/>
            <person name="Barbe V."/>
            <person name="Ollivier B."/>
            <person name="Dolla A."/>
        </authorList>
    </citation>
    <scope>NUCLEOTIDE SEQUENCE [LARGE SCALE GENOMIC DNA]</scope>
    <source>
        <strain evidence="10">DSM 10523 / SB164P1</strain>
    </source>
</reference>
<protein>
    <recommendedName>
        <fullName evidence="1">diguanylate cyclase</fullName>
        <ecNumber evidence="1">2.7.7.65</ecNumber>
    </recommendedName>
</protein>
<keyword evidence="5" id="KW-0349">Heme</keyword>
<dbReference type="FunFam" id="3.30.70.270:FF:000001">
    <property type="entry name" value="Diguanylate cyclase domain protein"/>
    <property type="match status" value="1"/>
</dbReference>
<dbReference type="GO" id="GO:0043709">
    <property type="term" value="P:cell adhesion involved in single-species biofilm formation"/>
    <property type="evidence" value="ECO:0007669"/>
    <property type="project" value="TreeGrafter"/>
</dbReference>
<dbReference type="InterPro" id="IPR021796">
    <property type="entry name" value="Tll0287-like_dom"/>
</dbReference>
<dbReference type="GO" id="GO:0009055">
    <property type="term" value="F:electron transfer activity"/>
    <property type="evidence" value="ECO:0007669"/>
    <property type="project" value="InterPro"/>
</dbReference>
<dbReference type="PANTHER" id="PTHR45138">
    <property type="entry name" value="REGULATORY COMPONENTS OF SENSORY TRANSDUCTION SYSTEM"/>
    <property type="match status" value="1"/>
</dbReference>
<dbReference type="GO" id="GO:0046872">
    <property type="term" value="F:metal ion binding"/>
    <property type="evidence" value="ECO:0007669"/>
    <property type="project" value="UniProtKB-KW"/>
</dbReference>
<name>M1WS94_PSEP2</name>
<dbReference type="Proteomes" id="UP000011724">
    <property type="component" value="Chromosome"/>
</dbReference>
<evidence type="ECO:0000256" key="1">
    <source>
        <dbReference type="ARBA" id="ARBA00012528"/>
    </source>
</evidence>
<accession>M1WS94</accession>
<dbReference type="InterPro" id="IPR050469">
    <property type="entry name" value="Diguanylate_Cyclase"/>
</dbReference>
<feature type="transmembrane region" description="Helical" evidence="6">
    <location>
        <begin position="197"/>
        <end position="215"/>
    </location>
</feature>
<dbReference type="AlphaFoldDB" id="M1WS94"/>
<comment type="catalytic activity">
    <reaction evidence="4">
        <text>2 GTP = 3',3'-c-di-GMP + 2 diphosphate</text>
        <dbReference type="Rhea" id="RHEA:24898"/>
        <dbReference type="ChEBI" id="CHEBI:33019"/>
        <dbReference type="ChEBI" id="CHEBI:37565"/>
        <dbReference type="ChEBI" id="CHEBI:58805"/>
        <dbReference type="EC" id="2.7.7.65"/>
    </reaction>
</comment>